<reference evidence="3 4" key="1">
    <citation type="submission" date="2019-04" db="EMBL/GenBank/DDBJ databases">
        <title>Comparative genomics and transcriptomics to analyze fruiting body development in filamentous ascomycetes.</title>
        <authorList>
            <consortium name="DOE Joint Genome Institute"/>
            <person name="Lutkenhaus R."/>
            <person name="Traeger S."/>
            <person name="Breuer J."/>
            <person name="Kuo A."/>
            <person name="Lipzen A."/>
            <person name="Pangilinan J."/>
            <person name="Dilworth D."/>
            <person name="Sandor L."/>
            <person name="Poggeler S."/>
            <person name="Barry K."/>
            <person name="Grigoriev I.V."/>
            <person name="Nowrousian M."/>
        </authorList>
    </citation>
    <scope>NUCLEOTIDE SEQUENCE [LARGE SCALE GENOMIC DNA]</scope>
    <source>
        <strain evidence="3 4">CBS 389.68</strain>
    </source>
</reference>
<feature type="compositionally biased region" description="Polar residues" evidence="1">
    <location>
        <begin position="324"/>
        <end position="334"/>
    </location>
</feature>
<feature type="compositionally biased region" description="Low complexity" evidence="1">
    <location>
        <begin position="40"/>
        <end position="60"/>
    </location>
</feature>
<evidence type="ECO:0000313" key="4">
    <source>
        <dbReference type="Proteomes" id="UP000298138"/>
    </source>
</evidence>
<dbReference type="InterPro" id="IPR041807">
    <property type="entry name" value="Cue5/Don1_CUE"/>
</dbReference>
<feature type="compositionally biased region" description="Polar residues" evidence="1">
    <location>
        <begin position="408"/>
        <end position="420"/>
    </location>
</feature>
<dbReference type="InParanoid" id="A0A4S2N271"/>
<evidence type="ECO:0000256" key="1">
    <source>
        <dbReference type="SAM" id="MobiDB-lite"/>
    </source>
</evidence>
<evidence type="ECO:0000313" key="3">
    <source>
        <dbReference type="EMBL" id="TGZ83200.1"/>
    </source>
</evidence>
<feature type="region of interest" description="Disordered" evidence="1">
    <location>
        <begin position="158"/>
        <end position="215"/>
    </location>
</feature>
<dbReference type="Proteomes" id="UP000298138">
    <property type="component" value="Unassembled WGS sequence"/>
</dbReference>
<dbReference type="AlphaFoldDB" id="A0A4S2N271"/>
<evidence type="ECO:0000259" key="2">
    <source>
        <dbReference type="PROSITE" id="PS51140"/>
    </source>
</evidence>
<feature type="compositionally biased region" description="Basic and acidic residues" evidence="1">
    <location>
        <begin position="272"/>
        <end position="288"/>
    </location>
</feature>
<keyword evidence="4" id="KW-1185">Reference proteome</keyword>
<feature type="compositionally biased region" description="Basic and acidic residues" evidence="1">
    <location>
        <begin position="300"/>
        <end position="310"/>
    </location>
</feature>
<dbReference type="Gene3D" id="1.10.8.10">
    <property type="entry name" value="DNA helicase RuvA subunit, C-terminal domain"/>
    <property type="match status" value="1"/>
</dbReference>
<dbReference type="GO" id="GO:0043130">
    <property type="term" value="F:ubiquitin binding"/>
    <property type="evidence" value="ECO:0007669"/>
    <property type="project" value="InterPro"/>
</dbReference>
<dbReference type="EMBL" id="ML220114">
    <property type="protein sequence ID" value="TGZ83200.1"/>
    <property type="molecule type" value="Genomic_DNA"/>
</dbReference>
<accession>A0A4S2N271</accession>
<protein>
    <recommendedName>
        <fullName evidence="2">CUE domain-containing protein</fullName>
    </recommendedName>
</protein>
<dbReference type="CDD" id="cd14372">
    <property type="entry name" value="CUE_Cue5p_like"/>
    <property type="match status" value="1"/>
</dbReference>
<dbReference type="PANTHER" id="PTHR16461:SF5">
    <property type="entry name" value="TOLL-INTERACTING PROTEIN"/>
    <property type="match status" value="1"/>
</dbReference>
<name>A0A4S2N271_9PEZI</name>
<dbReference type="Pfam" id="PF02845">
    <property type="entry name" value="CUE"/>
    <property type="match status" value="1"/>
</dbReference>
<feature type="region of interest" description="Disordered" evidence="1">
    <location>
        <begin position="246"/>
        <end position="426"/>
    </location>
</feature>
<feature type="region of interest" description="Disordered" evidence="1">
    <location>
        <begin position="112"/>
        <end position="141"/>
    </location>
</feature>
<dbReference type="STRING" id="341454.A0A4S2N271"/>
<dbReference type="OrthoDB" id="9942608at2759"/>
<proteinExistence type="predicted"/>
<dbReference type="FunCoup" id="A0A4S2N271">
    <property type="interactions" value="57"/>
</dbReference>
<dbReference type="GO" id="GO:0005737">
    <property type="term" value="C:cytoplasm"/>
    <property type="evidence" value="ECO:0007669"/>
    <property type="project" value="TreeGrafter"/>
</dbReference>
<feature type="compositionally biased region" description="Polar residues" evidence="1">
    <location>
        <begin position="251"/>
        <end position="265"/>
    </location>
</feature>
<dbReference type="InterPro" id="IPR009060">
    <property type="entry name" value="UBA-like_sf"/>
</dbReference>
<dbReference type="InterPro" id="IPR003892">
    <property type="entry name" value="CUE"/>
</dbReference>
<dbReference type="PROSITE" id="PS51140">
    <property type="entry name" value="CUE"/>
    <property type="match status" value="1"/>
</dbReference>
<feature type="domain" description="CUE" evidence="2">
    <location>
        <begin position="66"/>
        <end position="109"/>
    </location>
</feature>
<feature type="compositionally biased region" description="Basic and acidic residues" evidence="1">
    <location>
        <begin position="205"/>
        <end position="215"/>
    </location>
</feature>
<dbReference type="FunFam" id="1.10.8.10:FF:000064">
    <property type="entry name" value="Similar to CUE domain-containing protein"/>
    <property type="match status" value="1"/>
</dbReference>
<dbReference type="PANTHER" id="PTHR16461">
    <property type="entry name" value="TOLL-INTERACTING PROTEIN"/>
    <property type="match status" value="1"/>
</dbReference>
<sequence length="426" mass="46294">MASEKPVADPELVNTPPAPTGSSSSPAAPPTIDAAQVPLPESTVTSPAPTTTSLSATDAPNRPLTPNSAARATLQEAFPNIEASVIRAVLIASGGRVEPAFNALLTMSDPNAVEEEMPPPQPPRAQSRSPRPYATTTPQTQLDADAELALRLQQEYNRAQAAARPRRQEHGGAGGYYEEPVPPLPARRHHDRRGNNDSDEEYYRDDDRDHSFFDDDLPVIKDNIKKGFLETQSKVNSWLTEFKKKLDGESPENTPPTSQRPSSQYARAGSRRSYDTQGRRSMDNRHAAAYDADPAVLSDDFTHLAMKDNTTDGPQNRRPKANPNLFQPTATSARKVSFDDRTTTINDDDDLYRKPASPARGQSPANAGVGSKWKPLQSVEPAPLDRDPFSLGDSDDEKDGLMKEGEPTKSTSVTSAQESGTVDKSK</sequence>
<feature type="region of interest" description="Disordered" evidence="1">
    <location>
        <begin position="1"/>
        <end position="69"/>
    </location>
</feature>
<gene>
    <name evidence="3" type="ORF">EX30DRAFT_339408</name>
</gene>
<dbReference type="GO" id="GO:0031624">
    <property type="term" value="F:ubiquitin conjugating enzyme binding"/>
    <property type="evidence" value="ECO:0007669"/>
    <property type="project" value="TreeGrafter"/>
</dbReference>
<dbReference type="GO" id="GO:0006511">
    <property type="term" value="P:ubiquitin-dependent protein catabolic process"/>
    <property type="evidence" value="ECO:0007669"/>
    <property type="project" value="TreeGrafter"/>
</dbReference>
<dbReference type="SMART" id="SM00546">
    <property type="entry name" value="CUE"/>
    <property type="match status" value="1"/>
</dbReference>
<dbReference type="SUPFAM" id="SSF46934">
    <property type="entry name" value="UBA-like"/>
    <property type="match status" value="1"/>
</dbReference>
<organism evidence="3 4">
    <name type="scientific">Ascodesmis nigricans</name>
    <dbReference type="NCBI Taxonomy" id="341454"/>
    <lineage>
        <taxon>Eukaryota</taxon>
        <taxon>Fungi</taxon>
        <taxon>Dikarya</taxon>
        <taxon>Ascomycota</taxon>
        <taxon>Pezizomycotina</taxon>
        <taxon>Pezizomycetes</taxon>
        <taxon>Pezizales</taxon>
        <taxon>Ascodesmidaceae</taxon>
        <taxon>Ascodesmis</taxon>
    </lineage>
</organism>